<dbReference type="SUPFAM" id="SSF56634">
    <property type="entry name" value="Heme-dependent catalase-like"/>
    <property type="match status" value="1"/>
</dbReference>
<dbReference type="HOGENOM" id="CLU_045961_0_0_6"/>
<dbReference type="InterPro" id="IPR011614">
    <property type="entry name" value="Catalase_core"/>
</dbReference>
<comment type="function">
    <text evidence="7">Has an organic peroxide-dependent peroxidase activity.</text>
</comment>
<gene>
    <name evidence="12" type="ORF">PTD2_03896</name>
</gene>
<dbReference type="SMART" id="SM01060">
    <property type="entry name" value="Catalase"/>
    <property type="match status" value="1"/>
</dbReference>
<keyword evidence="10" id="KW-0732">Signal</keyword>
<evidence type="ECO:0000256" key="1">
    <source>
        <dbReference type="ARBA" id="ARBA00005329"/>
    </source>
</evidence>
<evidence type="ECO:0000256" key="4">
    <source>
        <dbReference type="ARBA" id="ARBA00022723"/>
    </source>
</evidence>
<evidence type="ECO:0000256" key="5">
    <source>
        <dbReference type="ARBA" id="ARBA00023002"/>
    </source>
</evidence>
<accession>A4C550</accession>
<feature type="domain" description="Catalase core" evidence="11">
    <location>
        <begin position="29"/>
        <end position="328"/>
    </location>
</feature>
<evidence type="ECO:0000256" key="2">
    <source>
        <dbReference type="ARBA" id="ARBA00022559"/>
    </source>
</evidence>
<dbReference type="Proteomes" id="UP000006201">
    <property type="component" value="Unassembled WGS sequence"/>
</dbReference>
<dbReference type="EMBL" id="AAOH01000001">
    <property type="protein sequence ID" value="EAR30682.1"/>
    <property type="molecule type" value="Genomic_DNA"/>
</dbReference>
<dbReference type="Gene3D" id="2.40.180.10">
    <property type="entry name" value="Catalase core domain"/>
    <property type="match status" value="1"/>
</dbReference>
<dbReference type="PIRSF" id="PIRSF000296">
    <property type="entry name" value="SrpA"/>
    <property type="match status" value="1"/>
</dbReference>
<evidence type="ECO:0000313" key="13">
    <source>
        <dbReference type="Proteomes" id="UP000006201"/>
    </source>
</evidence>
<feature type="chain" id="PRO_5002665906" description="Catalase-related peroxidase" evidence="10">
    <location>
        <begin position="21"/>
        <end position="328"/>
    </location>
</feature>
<feature type="active site" evidence="8">
    <location>
        <position position="51"/>
    </location>
</feature>
<dbReference type="RefSeq" id="WP_009836980.1">
    <property type="nucleotide sequence ID" value="NZ_AAOH01000001.1"/>
</dbReference>
<dbReference type="GO" id="GO:0020037">
    <property type="term" value="F:heme binding"/>
    <property type="evidence" value="ECO:0007669"/>
    <property type="project" value="InterPro"/>
</dbReference>
<keyword evidence="4 7" id="KW-0479">Metal-binding</keyword>
<evidence type="ECO:0000256" key="9">
    <source>
        <dbReference type="PIRSR" id="PIRSR000296-2"/>
    </source>
</evidence>
<keyword evidence="6 7" id="KW-0408">Iron</keyword>
<dbReference type="eggNOG" id="COG0753">
    <property type="taxonomic scope" value="Bacteria"/>
</dbReference>
<feature type="binding site" description="axial binding residue" evidence="9">
    <location>
        <position position="317"/>
    </location>
    <ligand>
        <name>heme</name>
        <dbReference type="ChEBI" id="CHEBI:30413"/>
    </ligand>
    <ligandPart>
        <name>Fe</name>
        <dbReference type="ChEBI" id="CHEBI:18248"/>
    </ligandPart>
</feature>
<keyword evidence="3 7" id="KW-0349">Heme</keyword>
<dbReference type="PANTHER" id="PTHR11465">
    <property type="entry name" value="CATALASE"/>
    <property type="match status" value="1"/>
</dbReference>
<evidence type="ECO:0000313" key="12">
    <source>
        <dbReference type="EMBL" id="EAR30682.1"/>
    </source>
</evidence>
<comment type="similarity">
    <text evidence="1 7">Belongs to the catalase family.</text>
</comment>
<sequence length="328" mass="35616">MLIKPILFIALSATSFATVAQTPAPTKATGNDFINVFETLSGKQAGVRKGHAKGVCATGEFEPSEQALHYSNSPLLRSGKSQANIRFSMAGGNPNADERARTPRGIGVQFITEKGEVHNIAGLTTPVFPGKSPEVFLGLLNTLVPNEQGKVDFKKVAEYRKQNPSTLGQFNWLQAHNPPSSYAHTTYFGIHTFYMVNDEGKHTPFRWQLVPETAQKQLTDEQMTSLESSFLAKQLEQDLAQAPIHLQLQAVIGQAGDPVNDPSVQWPADREVIALGRLTLTASGKNQCDPTNFDPNLLAPGFAPSDDAVLKLRSSAYAISFGKRLTGQ</sequence>
<evidence type="ECO:0000256" key="6">
    <source>
        <dbReference type="ARBA" id="ARBA00023004"/>
    </source>
</evidence>
<evidence type="ECO:0000256" key="10">
    <source>
        <dbReference type="SAM" id="SignalP"/>
    </source>
</evidence>
<evidence type="ECO:0000256" key="8">
    <source>
        <dbReference type="PIRSR" id="PIRSR000296-1"/>
    </source>
</evidence>
<dbReference type="PROSITE" id="PS51402">
    <property type="entry name" value="CATALASE_3"/>
    <property type="match status" value="1"/>
</dbReference>
<dbReference type="Gene3D" id="1.20.1280.120">
    <property type="match status" value="1"/>
</dbReference>
<dbReference type="GO" id="GO:0005737">
    <property type="term" value="C:cytoplasm"/>
    <property type="evidence" value="ECO:0007669"/>
    <property type="project" value="TreeGrafter"/>
</dbReference>
<proteinExistence type="inferred from homology"/>
<feature type="signal peptide" evidence="10">
    <location>
        <begin position="1"/>
        <end position="20"/>
    </location>
</feature>
<evidence type="ECO:0000259" key="11">
    <source>
        <dbReference type="SMART" id="SM01060"/>
    </source>
</evidence>
<evidence type="ECO:0000256" key="3">
    <source>
        <dbReference type="ARBA" id="ARBA00022617"/>
    </source>
</evidence>
<dbReference type="Pfam" id="PF00199">
    <property type="entry name" value="Catalase"/>
    <property type="match status" value="1"/>
</dbReference>
<dbReference type="GO" id="GO:0042744">
    <property type="term" value="P:hydrogen peroxide catabolic process"/>
    <property type="evidence" value="ECO:0007669"/>
    <property type="project" value="TreeGrafter"/>
</dbReference>
<dbReference type="PANTHER" id="PTHR11465:SF9">
    <property type="entry name" value="CATALASE"/>
    <property type="match status" value="1"/>
</dbReference>
<dbReference type="STRING" id="87626.PTD2_03896"/>
<name>A4C550_9GAMM</name>
<organism evidence="12 13">
    <name type="scientific">Pseudoalteromonas tunicata D2</name>
    <dbReference type="NCBI Taxonomy" id="87626"/>
    <lineage>
        <taxon>Bacteria</taxon>
        <taxon>Pseudomonadati</taxon>
        <taxon>Pseudomonadota</taxon>
        <taxon>Gammaproteobacteria</taxon>
        <taxon>Alteromonadales</taxon>
        <taxon>Pseudoalteromonadaceae</taxon>
        <taxon>Pseudoalteromonas</taxon>
    </lineage>
</organism>
<dbReference type="GO" id="GO:0004096">
    <property type="term" value="F:catalase activity"/>
    <property type="evidence" value="ECO:0007669"/>
    <property type="project" value="InterPro"/>
</dbReference>
<dbReference type="InterPro" id="IPR024168">
    <property type="entry name" value="Catalase_SrpA-type_pred"/>
</dbReference>
<dbReference type="OrthoDB" id="255727at2"/>
<dbReference type="GO" id="GO:0046872">
    <property type="term" value="F:metal ion binding"/>
    <property type="evidence" value="ECO:0007669"/>
    <property type="project" value="UniProtKB-KW"/>
</dbReference>
<dbReference type="EC" id="1.11.1.-" evidence="7"/>
<keyword evidence="5 7" id="KW-0560">Oxidoreductase</keyword>
<reference evidence="12 13" key="1">
    <citation type="submission" date="2006-02" db="EMBL/GenBank/DDBJ databases">
        <authorList>
            <person name="Moran M.A."/>
            <person name="Kjelleberg S."/>
            <person name="Egan S."/>
            <person name="Saunders N."/>
            <person name="Thomas T."/>
            <person name="Ferriera S."/>
            <person name="Johnson J."/>
            <person name="Kravitz S."/>
            <person name="Halpern A."/>
            <person name="Remington K."/>
            <person name="Beeson K."/>
            <person name="Tran B."/>
            <person name="Rogers Y.-H."/>
            <person name="Friedman R."/>
            <person name="Venter J.C."/>
        </authorList>
    </citation>
    <scope>NUCLEOTIDE SEQUENCE [LARGE SCALE GENOMIC DNA]</scope>
    <source>
        <strain evidence="12 13">D2</strain>
    </source>
</reference>
<dbReference type="GO" id="GO:0042542">
    <property type="term" value="P:response to hydrogen peroxide"/>
    <property type="evidence" value="ECO:0007669"/>
    <property type="project" value="TreeGrafter"/>
</dbReference>
<comment type="caution">
    <text evidence="12">The sequence shown here is derived from an EMBL/GenBank/DDBJ whole genome shotgun (WGS) entry which is preliminary data.</text>
</comment>
<dbReference type="CDD" id="cd08153">
    <property type="entry name" value="srpA_like"/>
    <property type="match status" value="1"/>
</dbReference>
<dbReference type="InterPro" id="IPR020835">
    <property type="entry name" value="Catalase_sf"/>
</dbReference>
<dbReference type="InterPro" id="IPR018028">
    <property type="entry name" value="Catalase"/>
</dbReference>
<protein>
    <recommendedName>
        <fullName evidence="7">Catalase-related peroxidase</fullName>
        <ecNumber evidence="7">1.11.1.-</ecNumber>
    </recommendedName>
</protein>
<evidence type="ECO:0000256" key="7">
    <source>
        <dbReference type="PIRNR" id="PIRNR000296"/>
    </source>
</evidence>
<dbReference type="AlphaFoldDB" id="A4C550"/>
<keyword evidence="13" id="KW-1185">Reference proteome</keyword>
<comment type="cofactor">
    <cofactor evidence="7">
        <name>heme</name>
        <dbReference type="ChEBI" id="CHEBI:30413"/>
    </cofactor>
</comment>
<keyword evidence="2 7" id="KW-0575">Peroxidase</keyword>